<dbReference type="InterPro" id="IPR043502">
    <property type="entry name" value="DNA/RNA_pol_sf"/>
</dbReference>
<dbReference type="PANTHER" id="PTHR11439">
    <property type="entry name" value="GAG-POL-RELATED RETROTRANSPOSON"/>
    <property type="match status" value="1"/>
</dbReference>
<evidence type="ECO:0000259" key="1">
    <source>
        <dbReference type="Pfam" id="PF07727"/>
    </source>
</evidence>
<protein>
    <recommendedName>
        <fullName evidence="1">Reverse transcriptase Ty1/copia-type domain-containing protein</fullName>
    </recommendedName>
</protein>
<dbReference type="PANTHER" id="PTHR11439:SF502">
    <property type="entry name" value="SECRETED RXLR EFFECTOR PROTEIN 161-LIKE"/>
    <property type="match status" value="1"/>
</dbReference>
<organism evidence="2 3">
    <name type="scientific">Hevea brasiliensis</name>
    <name type="common">Para rubber tree</name>
    <name type="synonym">Siphonia brasiliensis</name>
    <dbReference type="NCBI Taxonomy" id="3981"/>
    <lineage>
        <taxon>Eukaryota</taxon>
        <taxon>Viridiplantae</taxon>
        <taxon>Streptophyta</taxon>
        <taxon>Embryophyta</taxon>
        <taxon>Tracheophyta</taxon>
        <taxon>Spermatophyta</taxon>
        <taxon>Magnoliopsida</taxon>
        <taxon>eudicotyledons</taxon>
        <taxon>Gunneridae</taxon>
        <taxon>Pentapetalae</taxon>
        <taxon>rosids</taxon>
        <taxon>fabids</taxon>
        <taxon>Malpighiales</taxon>
        <taxon>Euphorbiaceae</taxon>
        <taxon>Crotonoideae</taxon>
        <taxon>Micrandreae</taxon>
        <taxon>Hevea</taxon>
    </lineage>
</organism>
<proteinExistence type="predicted"/>
<dbReference type="Proteomes" id="UP000467840">
    <property type="component" value="Chromosome 3"/>
</dbReference>
<gene>
    <name evidence="2" type="ORF">GH714_038035</name>
</gene>
<reference evidence="2 3" key="1">
    <citation type="journal article" date="2020" name="Mol. Plant">
        <title>The Chromosome-Based Rubber Tree Genome Provides New Insights into Spurge Genome Evolution and Rubber Biosynthesis.</title>
        <authorList>
            <person name="Liu J."/>
            <person name="Shi C."/>
            <person name="Shi C.C."/>
            <person name="Li W."/>
            <person name="Zhang Q.J."/>
            <person name="Zhang Y."/>
            <person name="Li K."/>
            <person name="Lu H.F."/>
            <person name="Shi C."/>
            <person name="Zhu S.T."/>
            <person name="Xiao Z.Y."/>
            <person name="Nan H."/>
            <person name="Yue Y."/>
            <person name="Zhu X.G."/>
            <person name="Wu Y."/>
            <person name="Hong X.N."/>
            <person name="Fan G.Y."/>
            <person name="Tong Y."/>
            <person name="Zhang D."/>
            <person name="Mao C.L."/>
            <person name="Liu Y.L."/>
            <person name="Hao S.J."/>
            <person name="Liu W.Q."/>
            <person name="Lv M.Q."/>
            <person name="Zhang H.B."/>
            <person name="Liu Y."/>
            <person name="Hu-Tang G.R."/>
            <person name="Wang J.P."/>
            <person name="Wang J.H."/>
            <person name="Sun Y.H."/>
            <person name="Ni S.B."/>
            <person name="Chen W.B."/>
            <person name="Zhang X.C."/>
            <person name="Jiao Y.N."/>
            <person name="Eichler E.E."/>
            <person name="Li G.H."/>
            <person name="Liu X."/>
            <person name="Gao L.Z."/>
        </authorList>
    </citation>
    <scope>NUCLEOTIDE SEQUENCE [LARGE SCALE GENOMIC DNA]</scope>
    <source>
        <strain evidence="3">cv. GT1</strain>
        <tissue evidence="2">Leaf</tissue>
    </source>
</reference>
<accession>A0A6A6KFJ5</accession>
<dbReference type="EMBL" id="JAAGAX010000017">
    <property type="protein sequence ID" value="KAF2287075.1"/>
    <property type="molecule type" value="Genomic_DNA"/>
</dbReference>
<name>A0A6A6KFJ5_HEVBR</name>
<dbReference type="Pfam" id="PF07727">
    <property type="entry name" value="RVT_2"/>
    <property type="match status" value="1"/>
</dbReference>
<evidence type="ECO:0000313" key="2">
    <source>
        <dbReference type="EMBL" id="KAF2287075.1"/>
    </source>
</evidence>
<keyword evidence="3" id="KW-1185">Reference proteome</keyword>
<dbReference type="SUPFAM" id="SSF56672">
    <property type="entry name" value="DNA/RNA polymerases"/>
    <property type="match status" value="1"/>
</dbReference>
<evidence type="ECO:0000313" key="3">
    <source>
        <dbReference type="Proteomes" id="UP000467840"/>
    </source>
</evidence>
<sequence>MAPKLKPLQFATQIHQFGTPSILPSRSRRRSENELTLHVSGDGDKFQLIVSPYVNDILVTGGNFQLLNDFKLKMQTEFEMSDLGSMSYFLGLEIEQSIEGIFISQRKYALEMLKRFNMDKCKSMAVPLVVNEKLSKEDAIEKADASMYRSLVGSLLYLTTLRTDLMYSTNLLSRFMHSPSQVHLATAKRVLRYLKGTIDYGIWFLKGRPVKLESYVDSDWAGKLLKDLGMEQCEPMVIWCNNNSAIAIANNPVHHGKTKHIKVKFHFLREVEKNSEIKLSHYKSEEQFADILTKALTKNKFEELRKKLGVSRKNLKEEC</sequence>
<comment type="caution">
    <text evidence="2">The sequence shown here is derived from an EMBL/GenBank/DDBJ whole genome shotgun (WGS) entry which is preliminary data.</text>
</comment>
<dbReference type="AlphaFoldDB" id="A0A6A6KFJ5"/>
<feature type="domain" description="Reverse transcriptase Ty1/copia-type" evidence="1">
    <location>
        <begin position="24"/>
        <end position="129"/>
    </location>
</feature>
<dbReference type="CDD" id="cd09272">
    <property type="entry name" value="RNase_HI_RT_Ty1"/>
    <property type="match status" value="1"/>
</dbReference>
<dbReference type="InterPro" id="IPR013103">
    <property type="entry name" value="RVT_2"/>
</dbReference>